<keyword evidence="3 10" id="KW-0479">Metal-binding</keyword>
<keyword evidence="9 10" id="KW-0472">Membrane</keyword>
<evidence type="ECO:0000256" key="2">
    <source>
        <dbReference type="ARBA" id="ARBA00022485"/>
    </source>
</evidence>
<feature type="binding site" evidence="10">
    <location>
        <position position="54"/>
    </location>
    <ligand>
        <name>[4Fe-4S] cluster</name>
        <dbReference type="ChEBI" id="CHEBI:49883"/>
        <label>1</label>
    </ligand>
</feature>
<comment type="subunit">
    <text evidence="10">The complex is composed of six subunits: RnfA, RnfB, RnfC, RnfD, RnfE and RnfG.</text>
</comment>
<feature type="binding site" evidence="10">
    <location>
        <position position="183"/>
    </location>
    <ligand>
        <name>[4Fe-4S] cluster</name>
        <dbReference type="ChEBI" id="CHEBI:49883"/>
        <label>2</label>
    </ligand>
</feature>
<feature type="binding site" evidence="10">
    <location>
        <position position="173"/>
    </location>
    <ligand>
        <name>[4Fe-4S] cluster</name>
        <dbReference type="ChEBI" id="CHEBI:49883"/>
        <label>3</label>
    </ligand>
</feature>
<dbReference type="Pfam" id="PF04060">
    <property type="entry name" value="FeS"/>
    <property type="match status" value="1"/>
</dbReference>
<feature type="transmembrane region" description="Helical" evidence="12">
    <location>
        <begin position="6"/>
        <end position="28"/>
    </location>
</feature>
<dbReference type="Gene3D" id="3.30.70.20">
    <property type="match status" value="2"/>
</dbReference>
<comment type="subcellular location">
    <subcellularLocation>
        <location evidence="10">Cell membrane</location>
    </subcellularLocation>
</comment>
<keyword evidence="11" id="KW-0175">Coiled coil</keyword>
<keyword evidence="12" id="KW-0812">Transmembrane</keyword>
<dbReference type="AlphaFoldDB" id="A0A1I0C083"/>
<feature type="coiled-coil region" evidence="11">
    <location>
        <begin position="270"/>
        <end position="299"/>
    </location>
</feature>
<feature type="binding site" evidence="10">
    <location>
        <position position="179"/>
    </location>
    <ligand>
        <name>[4Fe-4S] cluster</name>
        <dbReference type="ChEBI" id="CHEBI:49883"/>
        <label>3</label>
    </ligand>
</feature>
<dbReference type="GO" id="GO:0046872">
    <property type="term" value="F:metal ion binding"/>
    <property type="evidence" value="ECO:0007669"/>
    <property type="project" value="UniProtKB-KW"/>
</dbReference>
<feature type="domain" description="4Fe-4S ferredoxin-type" evidence="13">
    <location>
        <begin position="164"/>
        <end position="193"/>
    </location>
</feature>
<dbReference type="NCBIfam" id="TIGR01944">
    <property type="entry name" value="rnfB"/>
    <property type="match status" value="1"/>
</dbReference>
<accession>A0A1I0C083</accession>
<dbReference type="PANTHER" id="PTHR43560:SF1">
    <property type="entry name" value="ION-TRANSLOCATING OXIDOREDUCTASE COMPLEX SUBUNIT B"/>
    <property type="match status" value="1"/>
</dbReference>
<feature type="binding site" evidence="10">
    <location>
        <position position="140"/>
    </location>
    <ligand>
        <name>[4Fe-4S] cluster</name>
        <dbReference type="ChEBI" id="CHEBI:49883"/>
        <label>2</label>
    </ligand>
</feature>
<feature type="binding site" evidence="10">
    <location>
        <position position="51"/>
    </location>
    <ligand>
        <name>[4Fe-4S] cluster</name>
        <dbReference type="ChEBI" id="CHEBI:49883"/>
        <label>1</label>
    </ligand>
</feature>
<feature type="binding site" evidence="10">
    <location>
        <position position="154"/>
    </location>
    <ligand>
        <name>[4Fe-4S] cluster</name>
        <dbReference type="ChEBI" id="CHEBI:49883"/>
        <label>3</label>
    </ligand>
</feature>
<evidence type="ECO:0000256" key="9">
    <source>
        <dbReference type="ARBA" id="ARBA00023136"/>
    </source>
</evidence>
<dbReference type="PROSITE" id="PS51379">
    <property type="entry name" value="4FE4S_FER_2"/>
    <property type="match status" value="3"/>
</dbReference>
<dbReference type="Proteomes" id="UP000199820">
    <property type="component" value="Unassembled WGS sequence"/>
</dbReference>
<dbReference type="CDD" id="cd10549">
    <property type="entry name" value="MtMvhB_like"/>
    <property type="match status" value="1"/>
</dbReference>
<evidence type="ECO:0000256" key="12">
    <source>
        <dbReference type="SAM" id="Phobius"/>
    </source>
</evidence>
<evidence type="ECO:0000259" key="13">
    <source>
        <dbReference type="PROSITE" id="PS51379"/>
    </source>
</evidence>
<evidence type="ECO:0000256" key="3">
    <source>
        <dbReference type="ARBA" id="ARBA00022723"/>
    </source>
</evidence>
<dbReference type="STRING" id="1526.SAMN02910262_00810"/>
<dbReference type="InterPro" id="IPR017896">
    <property type="entry name" value="4Fe4S_Fe-S-bd"/>
</dbReference>
<feature type="binding site" evidence="10">
    <location>
        <position position="76"/>
    </location>
    <ligand>
        <name>[4Fe-4S] cluster</name>
        <dbReference type="ChEBI" id="CHEBI:49883"/>
        <label>1</label>
    </ligand>
</feature>
<comment type="cofactor">
    <cofactor evidence="10">
        <name>[4Fe-4S] cluster</name>
        <dbReference type="ChEBI" id="CHEBI:49883"/>
    </cofactor>
    <text evidence="10">Binds 3 [4Fe-4S] clusters.</text>
</comment>
<feature type="binding site" evidence="10">
    <location>
        <position position="176"/>
    </location>
    <ligand>
        <name>[4Fe-4S] cluster</name>
        <dbReference type="ChEBI" id="CHEBI:49883"/>
        <label>3</label>
    </ligand>
</feature>
<dbReference type="PROSITE" id="PS51656">
    <property type="entry name" value="4FE4S"/>
    <property type="match status" value="1"/>
</dbReference>
<sequence>MNTVMIITSMLVVAAVGIVVGFGLGIFGEKFKVEVDEKEAAVREALPGNNCGACGFAGCDAMAKAIASGQAAVNGCPVGGDGVAALIADIMGVQAEAADKKVAYVRCSGTCDATKAKYNYSGIKDCRMATVVPGAGDKACSVGCMGFGSCVQACEFDAIHVVNGVAVVDKDACKACGKCIDACPQKLIQLVPYKQDTFVRCVNKDKGPAVKAVCSNGCIGCTLCTKQCKFDAIHMDGGVAVIDYSKCKNCGLCAAVCPAKVIQHPKAEQLREAIAKKKAADAAKKKAELEAAKAAAAAEAPKTEA</sequence>
<keyword evidence="5 10" id="KW-1278">Translocase</keyword>
<feature type="binding site" evidence="10">
    <location>
        <position position="144"/>
    </location>
    <ligand>
        <name>[4Fe-4S] cluster</name>
        <dbReference type="ChEBI" id="CHEBI:49883"/>
        <label>2</label>
    </ligand>
</feature>
<dbReference type="eggNOG" id="COG2878">
    <property type="taxonomic scope" value="Bacteria"/>
</dbReference>
<dbReference type="GO" id="GO:0051539">
    <property type="term" value="F:4 iron, 4 sulfur cluster binding"/>
    <property type="evidence" value="ECO:0007669"/>
    <property type="project" value="UniProtKB-UniRule"/>
</dbReference>
<organism evidence="15 16">
    <name type="scientific">[Clostridium] aminophilum</name>
    <dbReference type="NCBI Taxonomy" id="1526"/>
    <lineage>
        <taxon>Bacteria</taxon>
        <taxon>Bacillati</taxon>
        <taxon>Bacillota</taxon>
        <taxon>Clostridia</taxon>
        <taxon>Lachnospirales</taxon>
        <taxon>Lachnospiraceae</taxon>
    </lineage>
</organism>
<feature type="binding site" evidence="10">
    <location>
        <position position="59"/>
    </location>
    <ligand>
        <name>[4Fe-4S] cluster</name>
        <dbReference type="ChEBI" id="CHEBI:49883"/>
        <label>1</label>
    </ligand>
</feature>
<proteinExistence type="inferred from homology"/>
<feature type="domain" description="4Fe-4S ferredoxin-type" evidence="13">
    <location>
        <begin position="238"/>
        <end position="267"/>
    </location>
</feature>
<feature type="domain" description="4Fe-4S" evidence="14">
    <location>
        <begin position="34"/>
        <end position="93"/>
    </location>
</feature>
<evidence type="ECO:0000256" key="8">
    <source>
        <dbReference type="ARBA" id="ARBA00023014"/>
    </source>
</evidence>
<evidence type="ECO:0000313" key="15">
    <source>
        <dbReference type="EMBL" id="SET12128.1"/>
    </source>
</evidence>
<dbReference type="InterPro" id="IPR007202">
    <property type="entry name" value="4Fe-4S_dom"/>
</dbReference>
<dbReference type="RefSeq" id="WP_074648669.1">
    <property type="nucleotide sequence ID" value="NZ_FOIL01000005.1"/>
</dbReference>
<dbReference type="SUPFAM" id="SSF46548">
    <property type="entry name" value="alpha-helical ferredoxin"/>
    <property type="match status" value="1"/>
</dbReference>
<evidence type="ECO:0000256" key="1">
    <source>
        <dbReference type="ARBA" id="ARBA00022448"/>
    </source>
</evidence>
<protein>
    <recommendedName>
        <fullName evidence="10">Ion-translocating oxidoreductase complex subunit B</fullName>
        <ecNumber evidence="10">7.-.-.-</ecNumber>
    </recommendedName>
    <alternativeName>
        <fullName evidence="10">Rnf electron transport complex subunit B</fullName>
    </alternativeName>
</protein>
<evidence type="ECO:0000259" key="14">
    <source>
        <dbReference type="PROSITE" id="PS51656"/>
    </source>
</evidence>
<dbReference type="GO" id="GO:0009055">
    <property type="term" value="F:electron transfer activity"/>
    <property type="evidence" value="ECO:0007669"/>
    <property type="project" value="InterPro"/>
</dbReference>
<dbReference type="Pfam" id="PF00037">
    <property type="entry name" value="Fer4"/>
    <property type="match status" value="1"/>
</dbReference>
<dbReference type="GO" id="GO:0022900">
    <property type="term" value="P:electron transport chain"/>
    <property type="evidence" value="ECO:0007669"/>
    <property type="project" value="UniProtKB-UniRule"/>
</dbReference>
<evidence type="ECO:0000256" key="10">
    <source>
        <dbReference type="HAMAP-Rule" id="MF_00463"/>
    </source>
</evidence>
<keyword evidence="16" id="KW-1185">Reference proteome</keyword>
<dbReference type="PROSITE" id="PS00198">
    <property type="entry name" value="4FE4S_FER_1"/>
    <property type="match status" value="2"/>
</dbReference>
<evidence type="ECO:0000256" key="7">
    <source>
        <dbReference type="ARBA" id="ARBA00023004"/>
    </source>
</evidence>
<evidence type="ECO:0000256" key="5">
    <source>
        <dbReference type="ARBA" id="ARBA00022967"/>
    </source>
</evidence>
<gene>
    <name evidence="10" type="primary">rnfB</name>
    <name evidence="15" type="ORF">SAMN04487771_100584</name>
</gene>
<comment type="function">
    <text evidence="10">Part of a membrane-bound complex that couples electron transfer with translocation of ions across the membrane.</text>
</comment>
<comment type="similarity">
    <text evidence="10">Belongs to the 4Fe4S bacterial-type ferredoxin family. RnfB subfamily.</text>
</comment>
<keyword evidence="8 10" id="KW-0411">Iron-sulfur</keyword>
<evidence type="ECO:0000256" key="11">
    <source>
        <dbReference type="SAM" id="Coils"/>
    </source>
</evidence>
<keyword evidence="2 10" id="KW-0004">4Fe-4S</keyword>
<keyword evidence="6 10" id="KW-0249">Electron transport</keyword>
<dbReference type="InterPro" id="IPR010207">
    <property type="entry name" value="Elect_transpt_cplx_RnfB/RsxB"/>
</dbReference>
<dbReference type="EMBL" id="FOIL01000005">
    <property type="protein sequence ID" value="SET12128.1"/>
    <property type="molecule type" value="Genomic_DNA"/>
</dbReference>
<name>A0A1I0C083_9FIRM</name>
<dbReference type="InterPro" id="IPR017900">
    <property type="entry name" value="4Fe4S_Fe_S_CS"/>
</dbReference>
<dbReference type="PANTHER" id="PTHR43560">
    <property type="entry name" value="ION-TRANSLOCATING OXIDOREDUCTASE COMPLEX SUBUNIT B"/>
    <property type="match status" value="1"/>
</dbReference>
<dbReference type="OrthoDB" id="9789936at2"/>
<dbReference type="eggNOG" id="COG1148">
    <property type="taxonomic scope" value="Bacteria"/>
</dbReference>
<keyword evidence="10" id="KW-1003">Cell membrane</keyword>
<dbReference type="GO" id="GO:0005886">
    <property type="term" value="C:plasma membrane"/>
    <property type="evidence" value="ECO:0007669"/>
    <property type="project" value="UniProtKB-SubCell"/>
</dbReference>
<dbReference type="InterPro" id="IPR050395">
    <property type="entry name" value="4Fe4S_Ferredoxin_RnfB"/>
</dbReference>
<keyword evidence="7 10" id="KW-0408">Iron</keyword>
<keyword evidence="4 10" id="KW-0677">Repeat</keyword>
<comment type="caution">
    <text evidence="10">Lacks conserved residue(s) required for the propagation of feature annotation.</text>
</comment>
<dbReference type="EC" id="7.-.-.-" evidence="10"/>
<keyword evidence="1 10" id="KW-0813">Transport</keyword>
<keyword evidence="12" id="KW-1133">Transmembrane helix</keyword>
<feature type="domain" description="4Fe-4S ferredoxin-type" evidence="13">
    <location>
        <begin position="206"/>
        <end position="237"/>
    </location>
</feature>
<dbReference type="Gene3D" id="1.10.15.40">
    <property type="entry name" value="Electron transport complex subunit B, putative Fe-S cluster"/>
    <property type="match status" value="1"/>
</dbReference>
<feature type="region of interest" description="Hydrophobic" evidence="10">
    <location>
        <begin position="1"/>
        <end position="28"/>
    </location>
</feature>
<evidence type="ECO:0000313" key="16">
    <source>
        <dbReference type="Proteomes" id="UP000199820"/>
    </source>
</evidence>
<dbReference type="HAMAP" id="MF_00463">
    <property type="entry name" value="RsxB_RnfB"/>
    <property type="match status" value="1"/>
</dbReference>
<reference evidence="15 16" key="1">
    <citation type="submission" date="2016-10" db="EMBL/GenBank/DDBJ databases">
        <authorList>
            <person name="de Groot N.N."/>
        </authorList>
    </citation>
    <scope>NUCLEOTIDE SEQUENCE [LARGE SCALE GENOMIC DNA]</scope>
    <source>
        <strain evidence="15 16">KH1P1</strain>
    </source>
</reference>
<feature type="binding site" evidence="10">
    <location>
        <position position="150"/>
    </location>
    <ligand>
        <name>[4Fe-4S] cluster</name>
        <dbReference type="ChEBI" id="CHEBI:49883"/>
        <label>2</label>
    </ligand>
</feature>
<evidence type="ECO:0000256" key="6">
    <source>
        <dbReference type="ARBA" id="ARBA00022982"/>
    </source>
</evidence>
<evidence type="ECO:0000256" key="4">
    <source>
        <dbReference type="ARBA" id="ARBA00022737"/>
    </source>
</evidence>
<dbReference type="Pfam" id="PF12838">
    <property type="entry name" value="Fer4_7"/>
    <property type="match status" value="1"/>
</dbReference>